<comment type="subcellular location">
    <subcellularLocation>
        <location evidence="3">Cell surface</location>
    </subcellularLocation>
    <subcellularLocation>
        <location evidence="4">Secreted</location>
    </subcellularLocation>
</comment>
<evidence type="ECO:0000256" key="7">
    <source>
        <dbReference type="ARBA" id="ARBA00022659"/>
    </source>
</evidence>
<dbReference type="InterPro" id="IPR009003">
    <property type="entry name" value="Peptidase_S1_PA"/>
</dbReference>
<evidence type="ECO:0000313" key="24">
    <source>
        <dbReference type="Proteomes" id="UP001152803"/>
    </source>
</evidence>
<evidence type="ECO:0000256" key="9">
    <source>
        <dbReference type="ARBA" id="ARBA00022729"/>
    </source>
</evidence>
<dbReference type="PIRSF" id="PIRSF001154">
    <property type="entry name" value="Compl_C2_B"/>
    <property type="match status" value="1"/>
</dbReference>
<dbReference type="Pfam" id="PF00089">
    <property type="entry name" value="Trypsin"/>
    <property type="match status" value="1"/>
</dbReference>
<dbReference type="InterPro" id="IPR043504">
    <property type="entry name" value="Peptidase_S1_PA_chymotrypsin"/>
</dbReference>
<keyword evidence="7 18" id="KW-0768">Sushi</keyword>
<dbReference type="PANTHER" id="PTHR46393:SF8">
    <property type="entry name" value="COMPLEMENT C2"/>
    <property type="match status" value="1"/>
</dbReference>
<evidence type="ECO:0000256" key="8">
    <source>
        <dbReference type="ARBA" id="ARBA00022670"/>
    </source>
</evidence>
<proteinExistence type="predicted"/>
<dbReference type="InterPro" id="IPR011360">
    <property type="entry name" value="Compl_C2_B"/>
</dbReference>
<feature type="domain" description="Sushi" evidence="22">
    <location>
        <begin position="167"/>
        <end position="224"/>
    </location>
</feature>
<comment type="cofactor">
    <cofactor evidence="2">
        <name>Mg(2+)</name>
        <dbReference type="ChEBI" id="CHEBI:18420"/>
    </cofactor>
</comment>
<dbReference type="PROSITE" id="PS50234">
    <property type="entry name" value="VWFA"/>
    <property type="match status" value="1"/>
</dbReference>
<evidence type="ECO:0000256" key="4">
    <source>
        <dbReference type="ARBA" id="ARBA00004613"/>
    </source>
</evidence>
<evidence type="ECO:0000313" key="23">
    <source>
        <dbReference type="EMBL" id="KAJ8256548.1"/>
    </source>
</evidence>
<accession>A0A9Q1HR49</accession>
<reference evidence="23" key="1">
    <citation type="journal article" date="2023" name="Science">
        <title>Genome structures resolve the early diversification of teleost fishes.</title>
        <authorList>
            <person name="Parey E."/>
            <person name="Louis A."/>
            <person name="Montfort J."/>
            <person name="Bouchez O."/>
            <person name="Roques C."/>
            <person name="Iampietro C."/>
            <person name="Lluch J."/>
            <person name="Castinel A."/>
            <person name="Donnadieu C."/>
            <person name="Desvignes T."/>
            <person name="Floi Bucao C."/>
            <person name="Jouanno E."/>
            <person name="Wen M."/>
            <person name="Mejri S."/>
            <person name="Dirks R."/>
            <person name="Jansen H."/>
            <person name="Henkel C."/>
            <person name="Chen W.J."/>
            <person name="Zahm M."/>
            <person name="Cabau C."/>
            <person name="Klopp C."/>
            <person name="Thompson A.W."/>
            <person name="Robinson-Rechavi M."/>
            <person name="Braasch I."/>
            <person name="Lecointre G."/>
            <person name="Bobe J."/>
            <person name="Postlethwait J.H."/>
            <person name="Berthelot C."/>
            <person name="Roest Crollius H."/>
            <person name="Guiguen Y."/>
        </authorList>
    </citation>
    <scope>NUCLEOTIDE SEQUENCE</scope>
    <source>
        <strain evidence="23">Concon-B</strain>
    </source>
</reference>
<dbReference type="PROSITE" id="PS50240">
    <property type="entry name" value="TRYPSIN_DOM"/>
    <property type="match status" value="1"/>
</dbReference>
<dbReference type="PROSITE" id="PS50923">
    <property type="entry name" value="SUSHI"/>
    <property type="match status" value="3"/>
</dbReference>
<dbReference type="PROSITE" id="PS00134">
    <property type="entry name" value="TRYPSIN_HIS"/>
    <property type="match status" value="1"/>
</dbReference>
<dbReference type="Gene3D" id="3.40.50.410">
    <property type="entry name" value="von Willebrand factor, type A domain"/>
    <property type="match status" value="1"/>
</dbReference>
<evidence type="ECO:0000256" key="2">
    <source>
        <dbReference type="ARBA" id="ARBA00001946"/>
    </source>
</evidence>
<dbReference type="SUPFAM" id="SSF53300">
    <property type="entry name" value="vWA-like"/>
    <property type="match status" value="1"/>
</dbReference>
<keyword evidence="9 19" id="KW-0732">Signal</keyword>
<dbReference type="PANTHER" id="PTHR46393">
    <property type="entry name" value="SUSHI DOMAIN-CONTAINING PROTEIN"/>
    <property type="match status" value="1"/>
</dbReference>
<keyword evidence="10" id="KW-0677">Repeat</keyword>
<dbReference type="InterPro" id="IPR001314">
    <property type="entry name" value="Peptidase_S1A"/>
</dbReference>
<feature type="disulfide bond" evidence="18">
    <location>
        <begin position="195"/>
        <end position="222"/>
    </location>
</feature>
<keyword evidence="24" id="KW-1185">Reference proteome</keyword>
<dbReference type="Gene3D" id="2.10.70.10">
    <property type="entry name" value="Complement Module, domain 1"/>
    <property type="match status" value="3"/>
</dbReference>
<dbReference type="Proteomes" id="UP001152803">
    <property type="component" value="Unassembled WGS sequence"/>
</dbReference>
<feature type="chain" id="PRO_5040346190" description="C3/C5 convertase" evidence="19">
    <location>
        <begin position="22"/>
        <end position="776"/>
    </location>
</feature>
<evidence type="ECO:0000256" key="12">
    <source>
        <dbReference type="ARBA" id="ARBA00022825"/>
    </source>
</evidence>
<comment type="caution">
    <text evidence="18">Lacks conserved residue(s) required for the propagation of feature annotation.</text>
</comment>
<sequence>MQAFTLTALCGAFLLISAVQTQEDDTEYCDDCEDLPKNCSLSESITGGWLSYSEGGVEGSVLTYHCEPGHYAYPTSTRVCSASGEWSVMRQANGRMVAKATCKEMQCPAQLQLDDGVLWPRRQWFRPGEVQEFSCRNGFTLRGSAVRNCTLWGAWTGSAPVCDDQADDCSNPGTPPGALQTGDRFRVGEKVQYRCQASLVLLGSSERVCLESREWSGSEARCLAPFTFDVPESAARAMAGSLSGVMDVTSPEFKKRATTANFGRTINVGGGPSRLNIYILLDTSGSIKEAEFEKARKAVIALIHKLESYRVNMKFEIISYATEPKEIVQITSRLSGDVDHVLQELEEFDYKAEHGTKTGTNTHAALEMVYKRMGFLQVDKKSGFNETQHVMLIVTDGHSNRGNSPKLVLVKIRGLLGYRPSAPDTKRDLVDHTAEHLLDIYVFGVGDGVNMKELNALTSKKRDEQHIFILRDYNDLGKVFDKMISDSAVTMCGIAQEAGDDNPKKDYTRPWHVEITELFGQASKCKGSIVTENWILTAAHCFTPKAVQNPGTVKIIHGKEKETSASSVILHPQYNVRGLQHKKVKEFYDYDIALIKLKESIKLSAEARPICLPCTKPASSALKMDPNSTCDQHEKTLLPLEETLAHFLKEGFTRRATYIKTGSKRADCIKHAATIFNSNTTASVKDVITDRFLCTGGSQQYEDSLTCKGDSGGSLFLRKKHRYFQVAVVSWGNKIVCPAGDPVPADARDFHISVFSVLPWLKQHLNEELEFLPIAS</sequence>
<feature type="active site" description="Charge relay system" evidence="17">
    <location>
        <position position="591"/>
    </location>
</feature>
<dbReference type="InterPro" id="IPR036465">
    <property type="entry name" value="vWFA_dom_sf"/>
</dbReference>
<gene>
    <name evidence="23" type="ORF">COCON_G00187000</name>
</gene>
<dbReference type="InterPro" id="IPR002035">
    <property type="entry name" value="VWF_A"/>
</dbReference>
<dbReference type="CDD" id="cd00033">
    <property type="entry name" value="CCP"/>
    <property type="match status" value="3"/>
</dbReference>
<evidence type="ECO:0000256" key="15">
    <source>
        <dbReference type="ARBA" id="ARBA00023180"/>
    </source>
</evidence>
<evidence type="ECO:0000256" key="19">
    <source>
        <dbReference type="SAM" id="SignalP"/>
    </source>
</evidence>
<comment type="cofactor">
    <cofactor evidence="1">
        <name>Mn(2+)</name>
        <dbReference type="ChEBI" id="CHEBI:29035"/>
    </cofactor>
</comment>
<dbReference type="Gene3D" id="2.40.10.10">
    <property type="entry name" value="Trypsin-like serine proteases"/>
    <property type="match status" value="2"/>
</dbReference>
<dbReference type="CDD" id="cd00190">
    <property type="entry name" value="Tryp_SPc"/>
    <property type="match status" value="1"/>
</dbReference>
<evidence type="ECO:0000256" key="11">
    <source>
        <dbReference type="ARBA" id="ARBA00022801"/>
    </source>
</evidence>
<feature type="domain" description="Sushi" evidence="22">
    <location>
        <begin position="105"/>
        <end position="164"/>
    </location>
</feature>
<dbReference type="SUPFAM" id="SSF50494">
    <property type="entry name" value="Trypsin-like serine proteases"/>
    <property type="match status" value="1"/>
</dbReference>
<feature type="active site" description="Charge relay system" evidence="17">
    <location>
        <position position="540"/>
    </location>
</feature>
<evidence type="ECO:0000256" key="3">
    <source>
        <dbReference type="ARBA" id="ARBA00004241"/>
    </source>
</evidence>
<evidence type="ECO:0000256" key="5">
    <source>
        <dbReference type="ARBA" id="ARBA00022525"/>
    </source>
</evidence>
<keyword evidence="14 18" id="KW-1015">Disulfide bond</keyword>
<name>A0A9Q1HR49_CONCO</name>
<protein>
    <recommendedName>
        <fullName evidence="16">C3/C5 convertase</fullName>
    </recommendedName>
</protein>
<keyword evidence="6" id="KW-0399">Innate immunity</keyword>
<evidence type="ECO:0000256" key="13">
    <source>
        <dbReference type="ARBA" id="ARBA00022859"/>
    </source>
</evidence>
<feature type="signal peptide" evidence="19">
    <location>
        <begin position="1"/>
        <end position="21"/>
    </location>
</feature>
<dbReference type="InterPro" id="IPR018114">
    <property type="entry name" value="TRYPSIN_HIS"/>
</dbReference>
<dbReference type="EMBL" id="JAFJMO010000014">
    <property type="protein sequence ID" value="KAJ8256548.1"/>
    <property type="molecule type" value="Genomic_DNA"/>
</dbReference>
<dbReference type="PRINTS" id="PR00722">
    <property type="entry name" value="CHYMOTRYPSIN"/>
</dbReference>
<feature type="active site" description="Charge relay system" evidence="17">
    <location>
        <position position="711"/>
    </location>
</feature>
<evidence type="ECO:0000256" key="18">
    <source>
        <dbReference type="PROSITE-ProRule" id="PRU00302"/>
    </source>
</evidence>
<keyword evidence="5" id="KW-0964">Secreted</keyword>
<organism evidence="23 24">
    <name type="scientific">Conger conger</name>
    <name type="common">Conger eel</name>
    <name type="synonym">Muraena conger</name>
    <dbReference type="NCBI Taxonomy" id="82655"/>
    <lineage>
        <taxon>Eukaryota</taxon>
        <taxon>Metazoa</taxon>
        <taxon>Chordata</taxon>
        <taxon>Craniata</taxon>
        <taxon>Vertebrata</taxon>
        <taxon>Euteleostomi</taxon>
        <taxon>Actinopterygii</taxon>
        <taxon>Neopterygii</taxon>
        <taxon>Teleostei</taxon>
        <taxon>Anguilliformes</taxon>
        <taxon>Congridae</taxon>
        <taxon>Conger</taxon>
    </lineage>
</organism>
<feature type="domain" description="Peptidase S1" evidence="21">
    <location>
        <begin position="497"/>
        <end position="766"/>
    </location>
</feature>
<dbReference type="InterPro" id="IPR000436">
    <property type="entry name" value="Sushi_SCR_CCP_dom"/>
</dbReference>
<evidence type="ECO:0000256" key="17">
    <source>
        <dbReference type="PIRSR" id="PIRSR001154-1"/>
    </source>
</evidence>
<dbReference type="AlphaFoldDB" id="A0A9Q1HR49"/>
<evidence type="ECO:0000256" key="10">
    <source>
        <dbReference type="ARBA" id="ARBA00022737"/>
    </source>
</evidence>
<dbReference type="GO" id="GO:0009986">
    <property type="term" value="C:cell surface"/>
    <property type="evidence" value="ECO:0007669"/>
    <property type="project" value="UniProtKB-SubCell"/>
</dbReference>
<dbReference type="SMART" id="SM00032">
    <property type="entry name" value="CCP"/>
    <property type="match status" value="3"/>
</dbReference>
<feature type="domain" description="Sushi" evidence="22">
    <location>
        <begin position="37"/>
        <end position="104"/>
    </location>
</feature>
<evidence type="ECO:0000256" key="14">
    <source>
        <dbReference type="ARBA" id="ARBA00023157"/>
    </source>
</evidence>
<keyword evidence="8" id="KW-0645">Protease</keyword>
<evidence type="ECO:0000259" key="21">
    <source>
        <dbReference type="PROSITE" id="PS50240"/>
    </source>
</evidence>
<feature type="disulfide bond" evidence="18">
    <location>
        <begin position="135"/>
        <end position="162"/>
    </location>
</feature>
<feature type="domain" description="VWFA" evidence="20">
    <location>
        <begin position="276"/>
        <end position="483"/>
    </location>
</feature>
<keyword evidence="11" id="KW-0378">Hydrolase</keyword>
<dbReference type="GO" id="GO:0045087">
    <property type="term" value="P:innate immune response"/>
    <property type="evidence" value="ECO:0007669"/>
    <property type="project" value="UniProtKB-KW"/>
</dbReference>
<evidence type="ECO:0000256" key="1">
    <source>
        <dbReference type="ARBA" id="ARBA00001936"/>
    </source>
</evidence>
<dbReference type="SMART" id="SM00020">
    <property type="entry name" value="Tryp_SPc"/>
    <property type="match status" value="1"/>
</dbReference>
<keyword evidence="15" id="KW-0325">Glycoprotein</keyword>
<dbReference type="GO" id="GO:0006508">
    <property type="term" value="P:proteolysis"/>
    <property type="evidence" value="ECO:0007669"/>
    <property type="project" value="UniProtKB-KW"/>
</dbReference>
<evidence type="ECO:0000259" key="20">
    <source>
        <dbReference type="PROSITE" id="PS50234"/>
    </source>
</evidence>
<dbReference type="GO" id="GO:0004252">
    <property type="term" value="F:serine-type endopeptidase activity"/>
    <property type="evidence" value="ECO:0007669"/>
    <property type="project" value="InterPro"/>
</dbReference>
<dbReference type="SUPFAM" id="SSF57535">
    <property type="entry name" value="Complement control module/SCR domain"/>
    <property type="match status" value="3"/>
</dbReference>
<dbReference type="InterPro" id="IPR035976">
    <property type="entry name" value="Sushi/SCR/CCP_sf"/>
</dbReference>
<evidence type="ECO:0000256" key="16">
    <source>
        <dbReference type="ARBA" id="ARBA00029636"/>
    </source>
</evidence>
<keyword evidence="13" id="KW-0391">Immunity</keyword>
<dbReference type="Pfam" id="PF00092">
    <property type="entry name" value="VWA"/>
    <property type="match status" value="1"/>
</dbReference>
<dbReference type="OrthoDB" id="6127264at2759"/>
<evidence type="ECO:0000256" key="6">
    <source>
        <dbReference type="ARBA" id="ARBA00022588"/>
    </source>
</evidence>
<comment type="caution">
    <text evidence="23">The sequence shown here is derived from an EMBL/GenBank/DDBJ whole genome shotgun (WGS) entry which is preliminary data.</text>
</comment>
<dbReference type="GO" id="GO:0009617">
    <property type="term" value="P:response to bacterium"/>
    <property type="evidence" value="ECO:0007669"/>
    <property type="project" value="TreeGrafter"/>
</dbReference>
<keyword evidence="12" id="KW-0720">Serine protease</keyword>
<dbReference type="Pfam" id="PF00084">
    <property type="entry name" value="Sushi"/>
    <property type="match status" value="3"/>
</dbReference>
<dbReference type="InterPro" id="IPR001254">
    <property type="entry name" value="Trypsin_dom"/>
</dbReference>
<dbReference type="GO" id="GO:0006956">
    <property type="term" value="P:complement activation"/>
    <property type="evidence" value="ECO:0007669"/>
    <property type="project" value="InterPro"/>
</dbReference>
<dbReference type="GO" id="GO:0070062">
    <property type="term" value="C:extracellular exosome"/>
    <property type="evidence" value="ECO:0007669"/>
    <property type="project" value="TreeGrafter"/>
</dbReference>
<dbReference type="SMART" id="SM00327">
    <property type="entry name" value="VWA"/>
    <property type="match status" value="1"/>
</dbReference>
<evidence type="ECO:0000259" key="22">
    <source>
        <dbReference type="PROSITE" id="PS50923"/>
    </source>
</evidence>